<feature type="compositionally biased region" description="Basic and acidic residues" evidence="1">
    <location>
        <begin position="310"/>
        <end position="333"/>
    </location>
</feature>
<feature type="compositionally biased region" description="Basic and acidic residues" evidence="1">
    <location>
        <begin position="245"/>
        <end position="256"/>
    </location>
</feature>
<gene>
    <name evidence="3" type="ORF">QBC41DRAFT_300441</name>
</gene>
<proteinExistence type="predicted"/>
<feature type="compositionally biased region" description="Polar residues" evidence="1">
    <location>
        <begin position="56"/>
        <end position="68"/>
    </location>
</feature>
<feature type="compositionally biased region" description="Pro residues" evidence="1">
    <location>
        <begin position="141"/>
        <end position="162"/>
    </location>
</feature>
<dbReference type="Proteomes" id="UP001174997">
    <property type="component" value="Unassembled WGS sequence"/>
</dbReference>
<sequence>MKQTNAFVVAVSLGAALGGAWALPAEYGLASRRPATNFGSLGKRSEDPSNPGPNPESISAVSSTSTGYQGDDESDKPPQSISAISSTSTGYQGDDEADPALNNPQSLSAISTTTTDYQGDDEEGPTPPTSPSDGTATPKQQTPPPPLSPQDPKEPTPPPRSPTPSGTETEGTDRAPTEPPASDTEGTTTEGTATPPPAAAGRPQREKGKKVMGIDIEEAKGLGYEQPGSLRSETEEIEAAMDISRKEAAARAKEEAAAAAAAAARPNTPEGAVASTSQLPAPGGSRGGGAEPLTPPATPEPESGAGPSQEKPKEGDGKGKGSGDKKGKGREGGGKGGRPRA</sequence>
<evidence type="ECO:0000256" key="2">
    <source>
        <dbReference type="SAM" id="SignalP"/>
    </source>
</evidence>
<comment type="caution">
    <text evidence="3">The sequence shown here is derived from an EMBL/GenBank/DDBJ whole genome shotgun (WGS) entry which is preliminary data.</text>
</comment>
<feature type="region of interest" description="Disordered" evidence="1">
    <location>
        <begin position="245"/>
        <end position="341"/>
    </location>
</feature>
<evidence type="ECO:0000313" key="3">
    <source>
        <dbReference type="EMBL" id="KAK0671506.1"/>
    </source>
</evidence>
<evidence type="ECO:0000313" key="4">
    <source>
        <dbReference type="Proteomes" id="UP001174997"/>
    </source>
</evidence>
<evidence type="ECO:0000256" key="1">
    <source>
        <dbReference type="SAM" id="MobiDB-lite"/>
    </source>
</evidence>
<accession>A0AA40DFB4</accession>
<feature type="compositionally biased region" description="Polar residues" evidence="1">
    <location>
        <begin position="102"/>
        <end position="117"/>
    </location>
</feature>
<name>A0AA40DFB4_9PEZI</name>
<feature type="compositionally biased region" description="Low complexity" evidence="1">
    <location>
        <begin position="131"/>
        <end position="140"/>
    </location>
</feature>
<organism evidence="3 4">
    <name type="scientific">Cercophora samala</name>
    <dbReference type="NCBI Taxonomy" id="330535"/>
    <lineage>
        <taxon>Eukaryota</taxon>
        <taxon>Fungi</taxon>
        <taxon>Dikarya</taxon>
        <taxon>Ascomycota</taxon>
        <taxon>Pezizomycotina</taxon>
        <taxon>Sordariomycetes</taxon>
        <taxon>Sordariomycetidae</taxon>
        <taxon>Sordariales</taxon>
        <taxon>Lasiosphaeriaceae</taxon>
        <taxon>Cercophora</taxon>
    </lineage>
</organism>
<feature type="chain" id="PRO_5041206426" evidence="2">
    <location>
        <begin position="23"/>
        <end position="341"/>
    </location>
</feature>
<reference evidence="3" key="1">
    <citation type="submission" date="2023-06" db="EMBL/GenBank/DDBJ databases">
        <title>Genome-scale phylogeny and comparative genomics of the fungal order Sordariales.</title>
        <authorList>
            <consortium name="Lawrence Berkeley National Laboratory"/>
            <person name="Hensen N."/>
            <person name="Bonometti L."/>
            <person name="Westerberg I."/>
            <person name="Brannstrom I.O."/>
            <person name="Guillou S."/>
            <person name="Cros-Aarteil S."/>
            <person name="Calhoun S."/>
            <person name="Haridas S."/>
            <person name="Kuo A."/>
            <person name="Mondo S."/>
            <person name="Pangilinan J."/>
            <person name="Riley R."/>
            <person name="Labutti K."/>
            <person name="Andreopoulos B."/>
            <person name="Lipzen A."/>
            <person name="Chen C."/>
            <person name="Yanf M."/>
            <person name="Daum C."/>
            <person name="Ng V."/>
            <person name="Clum A."/>
            <person name="Steindorff A."/>
            <person name="Ohm R."/>
            <person name="Martin F."/>
            <person name="Silar P."/>
            <person name="Natvig D."/>
            <person name="Lalanne C."/>
            <person name="Gautier V."/>
            <person name="Ament-Velasquez S.L."/>
            <person name="Kruys A."/>
            <person name="Hutchinson M.I."/>
            <person name="Powell A.J."/>
            <person name="Barry K."/>
            <person name="Miller A.N."/>
            <person name="Grigoriev I.V."/>
            <person name="Debuchy R."/>
            <person name="Gladieux P."/>
            <person name="Thoren M.H."/>
            <person name="Johannesson H."/>
        </authorList>
    </citation>
    <scope>NUCLEOTIDE SEQUENCE</scope>
    <source>
        <strain evidence="3">CBS 307.81</strain>
    </source>
</reference>
<feature type="compositionally biased region" description="Low complexity" evidence="1">
    <location>
        <begin position="184"/>
        <end position="193"/>
    </location>
</feature>
<feature type="signal peptide" evidence="2">
    <location>
        <begin position="1"/>
        <end position="22"/>
    </location>
</feature>
<feature type="region of interest" description="Disordered" evidence="1">
    <location>
        <begin position="33"/>
        <end position="231"/>
    </location>
</feature>
<protein>
    <submittedName>
        <fullName evidence="3">Uncharacterized protein</fullName>
    </submittedName>
</protein>
<dbReference type="EMBL" id="JAULSY010000020">
    <property type="protein sequence ID" value="KAK0671506.1"/>
    <property type="molecule type" value="Genomic_DNA"/>
</dbReference>
<feature type="compositionally biased region" description="Polar residues" evidence="1">
    <location>
        <begin position="77"/>
        <end position="91"/>
    </location>
</feature>
<keyword evidence="2" id="KW-0732">Signal</keyword>
<keyword evidence="4" id="KW-1185">Reference proteome</keyword>
<dbReference type="AlphaFoldDB" id="A0AA40DFB4"/>